<feature type="domain" description="Cupin type-2" evidence="1">
    <location>
        <begin position="39"/>
        <end position="103"/>
    </location>
</feature>
<evidence type="ECO:0000313" key="2">
    <source>
        <dbReference type="EMBL" id="MFD1342644.1"/>
    </source>
</evidence>
<dbReference type="InterPro" id="IPR053146">
    <property type="entry name" value="QDO-like"/>
</dbReference>
<protein>
    <submittedName>
        <fullName evidence="2">Cupin domain-containing protein</fullName>
    </submittedName>
</protein>
<gene>
    <name evidence="2" type="ORF">ACFQ4E_09465</name>
</gene>
<sequence length="152" mass="16523">MNNSILGPDAADWNGTLYKSILATEDSQGAMSITDSVSPPNSGPPRHIHHDADEVFVILSGECEFWLAGETFYRGPGETAFIPRGVEHTFRVVGDAPCRHLLILTPGGFEGFFYEMASEKRRIPEDMDAIVEAGERFHLSFTGPPLGTEGAA</sequence>
<name>A0ABW3ZHN5_9RHOB</name>
<dbReference type="RefSeq" id="WP_386802900.1">
    <property type="nucleotide sequence ID" value="NZ_JBHTMU010000014.1"/>
</dbReference>
<dbReference type="EMBL" id="JBHTMU010000014">
    <property type="protein sequence ID" value="MFD1342644.1"/>
    <property type="molecule type" value="Genomic_DNA"/>
</dbReference>
<keyword evidence="3" id="KW-1185">Reference proteome</keyword>
<accession>A0ABW3ZHN5</accession>
<dbReference type="InterPro" id="IPR013096">
    <property type="entry name" value="Cupin_2"/>
</dbReference>
<dbReference type="InterPro" id="IPR014710">
    <property type="entry name" value="RmlC-like_jellyroll"/>
</dbReference>
<evidence type="ECO:0000259" key="1">
    <source>
        <dbReference type="Pfam" id="PF07883"/>
    </source>
</evidence>
<dbReference type="SUPFAM" id="SSF51182">
    <property type="entry name" value="RmlC-like cupins"/>
    <property type="match status" value="1"/>
</dbReference>
<organism evidence="2 3">
    <name type="scientific">Litorisediminicola beolgyonensis</name>
    <dbReference type="NCBI Taxonomy" id="1173614"/>
    <lineage>
        <taxon>Bacteria</taxon>
        <taxon>Pseudomonadati</taxon>
        <taxon>Pseudomonadota</taxon>
        <taxon>Alphaproteobacteria</taxon>
        <taxon>Rhodobacterales</taxon>
        <taxon>Paracoccaceae</taxon>
        <taxon>Litorisediminicola</taxon>
    </lineage>
</organism>
<proteinExistence type="predicted"/>
<dbReference type="Gene3D" id="2.60.120.10">
    <property type="entry name" value="Jelly Rolls"/>
    <property type="match status" value="1"/>
</dbReference>
<comment type="caution">
    <text evidence="2">The sequence shown here is derived from an EMBL/GenBank/DDBJ whole genome shotgun (WGS) entry which is preliminary data.</text>
</comment>
<dbReference type="InterPro" id="IPR011051">
    <property type="entry name" value="RmlC_Cupin_sf"/>
</dbReference>
<dbReference type="Proteomes" id="UP001597135">
    <property type="component" value="Unassembled WGS sequence"/>
</dbReference>
<evidence type="ECO:0000313" key="3">
    <source>
        <dbReference type="Proteomes" id="UP001597135"/>
    </source>
</evidence>
<reference evidence="3" key="1">
    <citation type="journal article" date="2019" name="Int. J. Syst. Evol. Microbiol.">
        <title>The Global Catalogue of Microorganisms (GCM) 10K type strain sequencing project: providing services to taxonomists for standard genome sequencing and annotation.</title>
        <authorList>
            <consortium name="The Broad Institute Genomics Platform"/>
            <consortium name="The Broad Institute Genome Sequencing Center for Infectious Disease"/>
            <person name="Wu L."/>
            <person name="Ma J."/>
        </authorList>
    </citation>
    <scope>NUCLEOTIDE SEQUENCE [LARGE SCALE GENOMIC DNA]</scope>
    <source>
        <strain evidence="3">CCUG 62953</strain>
    </source>
</reference>
<dbReference type="PANTHER" id="PTHR36440">
    <property type="entry name" value="PUTATIVE (AFU_ORTHOLOGUE AFUA_8G07350)-RELATED"/>
    <property type="match status" value="1"/>
</dbReference>
<dbReference type="PANTHER" id="PTHR36440:SF1">
    <property type="entry name" value="PUTATIVE (AFU_ORTHOLOGUE AFUA_8G07350)-RELATED"/>
    <property type="match status" value="1"/>
</dbReference>
<dbReference type="Pfam" id="PF07883">
    <property type="entry name" value="Cupin_2"/>
    <property type="match status" value="1"/>
</dbReference>